<gene>
    <name evidence="2" type="ORF">FPZ44_24905</name>
</gene>
<evidence type="ECO:0000313" key="3">
    <source>
        <dbReference type="Proteomes" id="UP000318102"/>
    </source>
</evidence>
<proteinExistence type="predicted"/>
<dbReference type="AlphaFoldDB" id="A0A559ID47"/>
<comment type="caution">
    <text evidence="2">The sequence shown here is derived from an EMBL/GenBank/DDBJ whole genome shotgun (WGS) entry which is preliminary data.</text>
</comment>
<dbReference type="EMBL" id="VNJK01000007">
    <property type="protein sequence ID" value="TVX85598.1"/>
    <property type="molecule type" value="Genomic_DNA"/>
</dbReference>
<keyword evidence="1" id="KW-1133">Transmembrane helix</keyword>
<keyword evidence="3" id="KW-1185">Reference proteome</keyword>
<feature type="transmembrane region" description="Helical" evidence="1">
    <location>
        <begin position="88"/>
        <end position="106"/>
    </location>
</feature>
<dbReference type="RefSeq" id="WP_144995124.1">
    <property type="nucleotide sequence ID" value="NZ_VNJK01000007.1"/>
</dbReference>
<feature type="transmembrane region" description="Helical" evidence="1">
    <location>
        <begin position="52"/>
        <end position="76"/>
    </location>
</feature>
<feature type="transmembrane region" description="Helical" evidence="1">
    <location>
        <begin position="9"/>
        <end position="28"/>
    </location>
</feature>
<sequence length="110" mass="12707">MIKEIWRSLWILGLIIFLKIIMVIFEIVKLPSLANETNIEAFKILDYIGELIVHPGFIVLFSTIIPMLILIGLRAADDPNIKRIYSKQLTLLCTFWFVLLSAPFLGDFLR</sequence>
<accession>A0A559ID47</accession>
<organism evidence="2 3">
    <name type="scientific">Paenibacillus agilis</name>
    <dbReference type="NCBI Taxonomy" id="3020863"/>
    <lineage>
        <taxon>Bacteria</taxon>
        <taxon>Bacillati</taxon>
        <taxon>Bacillota</taxon>
        <taxon>Bacilli</taxon>
        <taxon>Bacillales</taxon>
        <taxon>Paenibacillaceae</taxon>
        <taxon>Paenibacillus</taxon>
    </lineage>
</organism>
<protein>
    <submittedName>
        <fullName evidence="2">Uncharacterized protein</fullName>
    </submittedName>
</protein>
<keyword evidence="1" id="KW-0472">Membrane</keyword>
<keyword evidence="1" id="KW-0812">Transmembrane</keyword>
<evidence type="ECO:0000256" key="1">
    <source>
        <dbReference type="SAM" id="Phobius"/>
    </source>
</evidence>
<dbReference type="Proteomes" id="UP000318102">
    <property type="component" value="Unassembled WGS sequence"/>
</dbReference>
<evidence type="ECO:0000313" key="2">
    <source>
        <dbReference type="EMBL" id="TVX85598.1"/>
    </source>
</evidence>
<name>A0A559ID47_9BACL</name>
<reference evidence="2 3" key="1">
    <citation type="submission" date="2019-07" db="EMBL/GenBank/DDBJ databases">
        <authorList>
            <person name="Kim J."/>
        </authorList>
    </citation>
    <scope>NUCLEOTIDE SEQUENCE [LARGE SCALE GENOMIC DNA]</scope>
    <source>
        <strain evidence="2 3">N4</strain>
    </source>
</reference>